<evidence type="ECO:0000313" key="2">
    <source>
        <dbReference type="Proteomes" id="UP000692954"/>
    </source>
</evidence>
<keyword evidence="2" id="KW-1185">Reference proteome</keyword>
<gene>
    <name evidence="1" type="ORF">PSON_ATCC_30995.1.T0230389</name>
</gene>
<name>A0A8S1LP55_9CILI</name>
<dbReference type="AlphaFoldDB" id="A0A8S1LP55"/>
<comment type="caution">
    <text evidence="1">The sequence shown here is derived from an EMBL/GenBank/DDBJ whole genome shotgun (WGS) entry which is preliminary data.</text>
</comment>
<accession>A0A8S1LP55</accession>
<proteinExistence type="predicted"/>
<dbReference type="Proteomes" id="UP000692954">
    <property type="component" value="Unassembled WGS sequence"/>
</dbReference>
<dbReference type="EMBL" id="CAJJDN010000023">
    <property type="protein sequence ID" value="CAD8068132.1"/>
    <property type="molecule type" value="Genomic_DNA"/>
</dbReference>
<evidence type="ECO:0000313" key="1">
    <source>
        <dbReference type="EMBL" id="CAD8068132.1"/>
    </source>
</evidence>
<reference evidence="1" key="1">
    <citation type="submission" date="2021-01" db="EMBL/GenBank/DDBJ databases">
        <authorList>
            <consortium name="Genoscope - CEA"/>
            <person name="William W."/>
        </authorList>
    </citation>
    <scope>NUCLEOTIDE SEQUENCE</scope>
</reference>
<organism evidence="1 2">
    <name type="scientific">Paramecium sonneborni</name>
    <dbReference type="NCBI Taxonomy" id="65129"/>
    <lineage>
        <taxon>Eukaryota</taxon>
        <taxon>Sar</taxon>
        <taxon>Alveolata</taxon>
        <taxon>Ciliophora</taxon>
        <taxon>Intramacronucleata</taxon>
        <taxon>Oligohymenophorea</taxon>
        <taxon>Peniculida</taxon>
        <taxon>Parameciidae</taxon>
        <taxon>Paramecium</taxon>
    </lineage>
</organism>
<protein>
    <submittedName>
        <fullName evidence="1">Uncharacterized protein</fullName>
    </submittedName>
</protein>
<sequence>MSILHLNNQLQRVNILKMSQKYQLNHPVKKVTKCFLDVLRKQAIKQLELK</sequence>